<dbReference type="Pfam" id="PF06912">
    <property type="entry name" value="DUF1275"/>
    <property type="match status" value="1"/>
</dbReference>
<feature type="transmembrane region" description="Helical" evidence="1">
    <location>
        <begin position="12"/>
        <end position="31"/>
    </location>
</feature>
<feature type="transmembrane region" description="Helical" evidence="1">
    <location>
        <begin position="169"/>
        <end position="190"/>
    </location>
</feature>
<comment type="caution">
    <text evidence="2">The sequence shown here is derived from an EMBL/GenBank/DDBJ whole genome shotgun (WGS) entry which is preliminary data.</text>
</comment>
<feature type="transmembrane region" description="Helical" evidence="1">
    <location>
        <begin position="90"/>
        <end position="108"/>
    </location>
</feature>
<evidence type="ECO:0000313" key="2">
    <source>
        <dbReference type="EMBL" id="MBR7781754.1"/>
    </source>
</evidence>
<keyword evidence="3" id="KW-1185">Reference proteome</keyword>
<dbReference type="Proteomes" id="UP000680067">
    <property type="component" value="Unassembled WGS sequence"/>
</dbReference>
<sequence>MINRLPKWVEIGGFFLALNAGVINAIALLGFKHQAVSHLTGTSTFLSLELANLQWNDALHLSFVMLSFVAGAALSGVMIGNTALQLGRNYSVALLFCVLMLLAAWYFLNHNSPYGHYFASAACGLQNAMTSTYSGAVVRTTHVSGIFTDLGVSLGLWLRGQVPDRRKVILYITLITGFLVGGIAGARGFMAFRFDAMLLPVWITSSIGLAYWLLVHRVRTGPDGTT</sequence>
<dbReference type="PANTHER" id="PTHR37314">
    <property type="entry name" value="SLR0142 PROTEIN"/>
    <property type="match status" value="1"/>
</dbReference>
<feature type="transmembrane region" description="Helical" evidence="1">
    <location>
        <begin position="196"/>
        <end position="214"/>
    </location>
</feature>
<reference evidence="2" key="1">
    <citation type="submission" date="2021-04" db="EMBL/GenBank/DDBJ databases">
        <title>novel species isolated from subtropical streams in China.</title>
        <authorList>
            <person name="Lu H."/>
        </authorList>
    </citation>
    <scope>NUCLEOTIDE SEQUENCE</scope>
    <source>
        <strain evidence="2">LFS511W</strain>
    </source>
</reference>
<gene>
    <name evidence="2" type="ORF">KDM89_06355</name>
</gene>
<protein>
    <submittedName>
        <fullName evidence="2">DUF1275 domain-containing protein</fullName>
    </submittedName>
</protein>
<dbReference type="PANTHER" id="PTHR37314:SF4">
    <property type="entry name" value="UPF0700 TRANSMEMBRANE PROTEIN YOAK"/>
    <property type="match status" value="1"/>
</dbReference>
<keyword evidence="1" id="KW-0812">Transmembrane</keyword>
<dbReference type="RefSeq" id="WP_212687096.1">
    <property type="nucleotide sequence ID" value="NZ_JAGSPN010000003.1"/>
</dbReference>
<dbReference type="AlphaFoldDB" id="A0A941DKK0"/>
<evidence type="ECO:0000256" key="1">
    <source>
        <dbReference type="SAM" id="Phobius"/>
    </source>
</evidence>
<proteinExistence type="predicted"/>
<accession>A0A941DKK0</accession>
<keyword evidence="1" id="KW-1133">Transmembrane helix</keyword>
<organism evidence="2 3">
    <name type="scientific">Undibacterium luofuense</name>
    <dbReference type="NCBI Taxonomy" id="2828733"/>
    <lineage>
        <taxon>Bacteria</taxon>
        <taxon>Pseudomonadati</taxon>
        <taxon>Pseudomonadota</taxon>
        <taxon>Betaproteobacteria</taxon>
        <taxon>Burkholderiales</taxon>
        <taxon>Oxalobacteraceae</taxon>
        <taxon>Undibacterium</taxon>
    </lineage>
</organism>
<dbReference type="InterPro" id="IPR010699">
    <property type="entry name" value="DUF1275"/>
</dbReference>
<dbReference type="EMBL" id="JAGSPN010000003">
    <property type="protein sequence ID" value="MBR7781754.1"/>
    <property type="molecule type" value="Genomic_DNA"/>
</dbReference>
<feature type="transmembrane region" description="Helical" evidence="1">
    <location>
        <begin position="58"/>
        <end position="78"/>
    </location>
</feature>
<evidence type="ECO:0000313" key="3">
    <source>
        <dbReference type="Proteomes" id="UP000680067"/>
    </source>
</evidence>
<feature type="transmembrane region" description="Helical" evidence="1">
    <location>
        <begin position="136"/>
        <end position="157"/>
    </location>
</feature>
<keyword evidence="1" id="KW-0472">Membrane</keyword>
<name>A0A941DKK0_9BURK</name>